<dbReference type="EMBL" id="CALNXI010000791">
    <property type="protein sequence ID" value="CAH3139924.1"/>
    <property type="molecule type" value="Genomic_DNA"/>
</dbReference>
<keyword evidence="2 5" id="KW-0238">DNA-binding</keyword>
<dbReference type="InterPro" id="IPR009057">
    <property type="entry name" value="Homeodomain-like_sf"/>
</dbReference>
<dbReference type="PANTHER" id="PTHR24340">
    <property type="entry name" value="HOMEOBOX PROTEIN NKX"/>
    <property type="match status" value="1"/>
</dbReference>
<evidence type="ECO:0000256" key="3">
    <source>
        <dbReference type="ARBA" id="ARBA00023155"/>
    </source>
</evidence>
<evidence type="ECO:0000256" key="1">
    <source>
        <dbReference type="ARBA" id="ARBA00004123"/>
    </source>
</evidence>
<dbReference type="PROSITE" id="PS00027">
    <property type="entry name" value="HOMEOBOX_1"/>
    <property type="match status" value="1"/>
</dbReference>
<organism evidence="10 11">
    <name type="scientific">Porites evermanni</name>
    <dbReference type="NCBI Taxonomy" id="104178"/>
    <lineage>
        <taxon>Eukaryota</taxon>
        <taxon>Metazoa</taxon>
        <taxon>Cnidaria</taxon>
        <taxon>Anthozoa</taxon>
        <taxon>Hexacorallia</taxon>
        <taxon>Scleractinia</taxon>
        <taxon>Fungiina</taxon>
        <taxon>Poritidae</taxon>
        <taxon>Porites</taxon>
    </lineage>
</organism>
<evidence type="ECO:0000256" key="7">
    <source>
        <dbReference type="SAM" id="Coils"/>
    </source>
</evidence>
<sequence>LAGERGGYQELQNTLKQKYQLQSESVNTSNVAGRKGKISRTQFSIYQKVALENSFLSSLYLTGEERDTLAFKLGLSPAIVQTWFKNRRFKWRKEIKKAEGGRPERVIAASPVLLLPSPPALPYQRPNLAPADHQDGSMYAGCSMITAEDEEGEKARALRRKLIKNIVEAKLKNERENERLGRQLGQLAKEEEREMRNIQRNLVSLRSELQAIEPAKTSDKRLKVSSAVHTHVSDRGDFLVGYSRREDRLYQRRQSDFSCRSPMSFLELRRLPPLQSTEEGLVVWPLPPVQHSISYDRELQGSLIKQRGRSLALPKIELPYNDKVKGRKRLQSSPAVLKSLSTSQLATIKSEGSRQKQQQDSTNHEAEYE</sequence>
<dbReference type="InterPro" id="IPR017970">
    <property type="entry name" value="Homeobox_CS"/>
</dbReference>
<evidence type="ECO:0000256" key="5">
    <source>
        <dbReference type="PROSITE-ProRule" id="PRU00108"/>
    </source>
</evidence>
<evidence type="ECO:0000256" key="2">
    <source>
        <dbReference type="ARBA" id="ARBA00023125"/>
    </source>
</evidence>
<name>A0ABN8PAQ3_9CNID</name>
<evidence type="ECO:0000256" key="8">
    <source>
        <dbReference type="SAM" id="MobiDB-lite"/>
    </source>
</evidence>
<dbReference type="CDD" id="cd00086">
    <property type="entry name" value="homeodomain"/>
    <property type="match status" value="1"/>
</dbReference>
<keyword evidence="4 5" id="KW-0539">Nucleus</keyword>
<evidence type="ECO:0000256" key="4">
    <source>
        <dbReference type="ARBA" id="ARBA00023242"/>
    </source>
</evidence>
<feature type="region of interest" description="Disordered" evidence="8">
    <location>
        <begin position="346"/>
        <end position="369"/>
    </location>
</feature>
<evidence type="ECO:0000259" key="9">
    <source>
        <dbReference type="PROSITE" id="PS50071"/>
    </source>
</evidence>
<feature type="domain" description="Homeobox" evidence="9">
    <location>
        <begin position="34"/>
        <end position="94"/>
    </location>
</feature>
<proteinExistence type="predicted"/>
<feature type="non-terminal residue" evidence="10">
    <location>
        <position position="1"/>
    </location>
</feature>
<comment type="subcellular location">
    <subcellularLocation>
        <location evidence="1 5 6">Nucleus</location>
    </subcellularLocation>
</comment>
<dbReference type="Gene3D" id="1.10.10.60">
    <property type="entry name" value="Homeodomain-like"/>
    <property type="match status" value="1"/>
</dbReference>
<gene>
    <name evidence="10" type="ORF">PEVE_00041521</name>
</gene>
<dbReference type="SMART" id="SM00389">
    <property type="entry name" value="HOX"/>
    <property type="match status" value="1"/>
</dbReference>
<dbReference type="InterPro" id="IPR001356">
    <property type="entry name" value="HD"/>
</dbReference>
<dbReference type="Pfam" id="PF00046">
    <property type="entry name" value="Homeodomain"/>
    <property type="match status" value="1"/>
</dbReference>
<keyword evidence="7" id="KW-0175">Coiled coil</keyword>
<feature type="coiled-coil region" evidence="7">
    <location>
        <begin position="159"/>
        <end position="208"/>
    </location>
</feature>
<evidence type="ECO:0000256" key="6">
    <source>
        <dbReference type="RuleBase" id="RU000682"/>
    </source>
</evidence>
<reference evidence="10 11" key="1">
    <citation type="submission" date="2022-05" db="EMBL/GenBank/DDBJ databases">
        <authorList>
            <consortium name="Genoscope - CEA"/>
            <person name="William W."/>
        </authorList>
    </citation>
    <scope>NUCLEOTIDE SEQUENCE [LARGE SCALE GENOMIC DNA]</scope>
</reference>
<evidence type="ECO:0000313" key="11">
    <source>
        <dbReference type="Proteomes" id="UP001159427"/>
    </source>
</evidence>
<feature type="DNA-binding region" description="Homeobox" evidence="5">
    <location>
        <begin position="36"/>
        <end position="95"/>
    </location>
</feature>
<protein>
    <recommendedName>
        <fullName evidence="9">Homeobox domain-containing protein</fullName>
    </recommendedName>
</protein>
<comment type="caution">
    <text evidence="10">The sequence shown here is derived from an EMBL/GenBank/DDBJ whole genome shotgun (WGS) entry which is preliminary data.</text>
</comment>
<evidence type="ECO:0000313" key="10">
    <source>
        <dbReference type="EMBL" id="CAH3139924.1"/>
    </source>
</evidence>
<keyword evidence="3 5" id="KW-0371">Homeobox</keyword>
<dbReference type="SUPFAM" id="SSF46689">
    <property type="entry name" value="Homeodomain-like"/>
    <property type="match status" value="1"/>
</dbReference>
<dbReference type="PROSITE" id="PS50071">
    <property type="entry name" value="HOMEOBOX_2"/>
    <property type="match status" value="1"/>
</dbReference>
<dbReference type="Proteomes" id="UP001159427">
    <property type="component" value="Unassembled WGS sequence"/>
</dbReference>
<keyword evidence="11" id="KW-1185">Reference proteome</keyword>
<accession>A0ABN8PAQ3</accession>
<dbReference type="InterPro" id="IPR050394">
    <property type="entry name" value="Homeobox_NK-like"/>
</dbReference>